<protein>
    <submittedName>
        <fullName evidence="1">Uncharacterized protein</fullName>
    </submittedName>
</protein>
<dbReference type="EMBL" id="BART01008150">
    <property type="protein sequence ID" value="GAG69557.1"/>
    <property type="molecule type" value="Genomic_DNA"/>
</dbReference>
<reference evidence="1" key="1">
    <citation type="journal article" date="2014" name="Front. Microbiol.">
        <title>High frequency of phylogenetically diverse reductive dehalogenase-homologous genes in deep subseafloor sedimentary metagenomes.</title>
        <authorList>
            <person name="Kawai M."/>
            <person name="Futagami T."/>
            <person name="Toyoda A."/>
            <person name="Takaki Y."/>
            <person name="Nishi S."/>
            <person name="Hori S."/>
            <person name="Arai W."/>
            <person name="Tsubouchi T."/>
            <person name="Morono Y."/>
            <person name="Uchiyama I."/>
            <person name="Ito T."/>
            <person name="Fujiyama A."/>
            <person name="Inagaki F."/>
            <person name="Takami H."/>
        </authorList>
    </citation>
    <scope>NUCLEOTIDE SEQUENCE</scope>
    <source>
        <strain evidence="1">Expedition CK06-06</strain>
    </source>
</reference>
<sequence>MVSLIEIKAYLGIPTTDTGSDVILNIFIRAAIDAIETYCGRRFERREYKMDRHSGDNTSRLMLHQWPVISVERIAMGTVGALNIDGTSSGGYSATVEVTRDEGDPRESTQLRLIINGGANDGTNTVSFATYTTLTTLAAQVTTFAGWSSSAVSGYGAYKSTELIPVGALDAGQISLALDTPDDWLTGFTVDFKTGEVGDATFPCGFQNIYVDYTAGYSKIPRDLELTVMQIVADINSGRTVNRALRSEKIGDYSYTIAAGREADASIVAKYSKDLDKYKR</sequence>
<accession>X1AIQ2</accession>
<dbReference type="CDD" id="cd08054">
    <property type="entry name" value="gp6"/>
    <property type="match status" value="1"/>
</dbReference>
<dbReference type="InterPro" id="IPR036558">
    <property type="entry name" value="YqbG-like_sf"/>
</dbReference>
<dbReference type="SUPFAM" id="SSF116915">
    <property type="entry name" value="Hypothetical protein YqbG"/>
    <property type="match status" value="1"/>
</dbReference>
<dbReference type="Pfam" id="PF05135">
    <property type="entry name" value="Phage_connect_1"/>
    <property type="match status" value="1"/>
</dbReference>
<dbReference type="Gene3D" id="1.10.3230.10">
    <property type="entry name" value="YqbG-like"/>
    <property type="match status" value="1"/>
</dbReference>
<evidence type="ECO:0000313" key="1">
    <source>
        <dbReference type="EMBL" id="GAG69557.1"/>
    </source>
</evidence>
<comment type="caution">
    <text evidence="1">The sequence shown here is derived from an EMBL/GenBank/DDBJ whole genome shotgun (WGS) entry which is preliminary data.</text>
</comment>
<feature type="non-terminal residue" evidence="1">
    <location>
        <position position="280"/>
    </location>
</feature>
<proteinExistence type="predicted"/>
<gene>
    <name evidence="1" type="ORF">S01H4_18392</name>
</gene>
<organism evidence="1">
    <name type="scientific">marine sediment metagenome</name>
    <dbReference type="NCBI Taxonomy" id="412755"/>
    <lineage>
        <taxon>unclassified sequences</taxon>
        <taxon>metagenomes</taxon>
        <taxon>ecological metagenomes</taxon>
    </lineage>
</organism>
<dbReference type="AlphaFoldDB" id="X1AIQ2"/>
<name>X1AIQ2_9ZZZZ</name>
<dbReference type="InterPro" id="IPR021146">
    <property type="entry name" value="Phage_gp6-like_head-tail"/>
</dbReference>